<evidence type="ECO:0000313" key="3">
    <source>
        <dbReference type="EMBL" id="WNY69170.1"/>
    </source>
</evidence>
<keyword evidence="1" id="KW-0175">Coiled coil</keyword>
<gene>
    <name evidence="3" type="ORF">QIA44_04895</name>
</gene>
<feature type="compositionally biased region" description="Basic and acidic residues" evidence="2">
    <location>
        <begin position="34"/>
        <end position="48"/>
    </location>
</feature>
<dbReference type="NCBIfam" id="NF033728">
    <property type="entry name" value="borfam54_1"/>
    <property type="match status" value="1"/>
</dbReference>
<keyword evidence="3" id="KW-0614">Plasmid</keyword>
<evidence type="ECO:0000256" key="2">
    <source>
        <dbReference type="SAM" id="MobiDB-lite"/>
    </source>
</evidence>
<reference evidence="3" key="1">
    <citation type="submission" date="2023-07" db="EMBL/GenBank/DDBJ databases">
        <title>Genome sequencing of multiple Borrelia sensu lato isolates.</title>
        <authorList>
            <person name="Mongodin E.F."/>
            <person name="Rudenko N."/>
            <person name="Fraser C.M."/>
            <person name="Schutzer S."/>
            <person name="Luft B."/>
            <person name="Morgan R."/>
            <person name="Chastens S."/>
            <person name="Qiu W."/>
        </authorList>
    </citation>
    <scope>NUCLEOTIDE SEQUENCE [LARGE SCALE GENOMIC DNA]</scope>
    <source>
        <strain evidence="3">PotiB3</strain>
    </source>
</reference>
<dbReference type="InterPro" id="IPR008421">
    <property type="entry name" value="Borrelia_lipoprotein_PFam54/60"/>
</dbReference>
<dbReference type="PROSITE" id="PS51257">
    <property type="entry name" value="PROKAR_LIPOPROTEIN"/>
    <property type="match status" value="1"/>
</dbReference>
<accession>A0ABZ0CK94</accession>
<proteinExistence type="predicted"/>
<evidence type="ECO:0000256" key="1">
    <source>
        <dbReference type="SAM" id="Coils"/>
    </source>
</evidence>
<feature type="coiled-coil region" evidence="1">
    <location>
        <begin position="265"/>
        <end position="292"/>
    </location>
</feature>
<sequence length="317" mass="35761">MKNNKLITIFLLYALTALIFLSCSLEIQENQEEENSKEKTLKSEKDSSNIKQASQNAKEDKPINNLLGAINDLKNPPKKAAGNAKNNPNLAAFKNPNNANASAKAVDPEVQALIKEISERATNIIQIGELDAKEVEPADQFGMKAEIFSKIFFNANSKVNFDDNQYKDERRMLYTSLNFKKETIKNLGTILSKLAQDSNYRNLVKETLINRGFGIQLAMEEISAKILDIKSKLQQLNKSNLKTLDTEFRKLMLLKAKWLQDVDNIIKEYNASNELQNDLAKLNANIESKNSKQQFSDIHNIILNTINTTTNILAPIQ</sequence>
<dbReference type="Gene3D" id="1.10.3160.10">
    <property type="entry name" value="Bbcrasp-1"/>
    <property type="match status" value="1"/>
</dbReference>
<feature type="region of interest" description="Disordered" evidence="2">
    <location>
        <begin position="31"/>
        <end position="58"/>
    </location>
</feature>
<dbReference type="RefSeq" id="WP_316384102.1">
    <property type="nucleotide sequence ID" value="NZ_CP132471.1"/>
</dbReference>
<dbReference type="EMBL" id="CP132471">
    <property type="protein sequence ID" value="WNY69170.1"/>
    <property type="molecule type" value="Genomic_DNA"/>
</dbReference>
<name>A0ABZ0CK94_9SPIR</name>
<dbReference type="NCBIfam" id="NF033729">
    <property type="entry name" value="borfam54_2"/>
    <property type="match status" value="1"/>
</dbReference>
<feature type="region of interest" description="Disordered" evidence="2">
    <location>
        <begin position="74"/>
        <end position="96"/>
    </location>
</feature>
<geneLocation type="plasmid" evidence="3 4">
    <name>lp54</name>
</geneLocation>
<keyword evidence="4" id="KW-1185">Reference proteome</keyword>
<protein>
    <submittedName>
        <fullName evidence="3">Complement regulator-acquiring protein</fullName>
    </submittedName>
</protein>
<dbReference type="NCBIfam" id="NF033730">
    <property type="entry name" value="borfam54_3"/>
    <property type="match status" value="1"/>
</dbReference>
<organism evidence="3 4">
    <name type="scientific">Borreliella lusitaniae</name>
    <dbReference type="NCBI Taxonomy" id="100177"/>
    <lineage>
        <taxon>Bacteria</taxon>
        <taxon>Pseudomonadati</taxon>
        <taxon>Spirochaetota</taxon>
        <taxon>Spirochaetia</taxon>
        <taxon>Spirochaetales</taxon>
        <taxon>Borreliaceae</taxon>
        <taxon>Borreliella</taxon>
    </lineage>
</organism>
<evidence type="ECO:0000313" key="4">
    <source>
        <dbReference type="Proteomes" id="UP001301963"/>
    </source>
</evidence>
<feature type="compositionally biased region" description="Low complexity" evidence="2">
    <location>
        <begin position="78"/>
        <end position="96"/>
    </location>
</feature>
<dbReference type="Pfam" id="PF05714">
    <property type="entry name" value="PFam54_60"/>
    <property type="match status" value="1"/>
</dbReference>
<dbReference type="Proteomes" id="UP001301963">
    <property type="component" value="Plasmid lp54"/>
</dbReference>